<dbReference type="FunFam" id="2.60.40.3210:FF:000001">
    <property type="entry name" value="Zona pellucida sperm-binding protein 3"/>
    <property type="match status" value="1"/>
</dbReference>
<sequence length="408" mass="45237">GHSLCYAASVLCHNVNRRPYHTPWASLLAPCRKDLPRQSKALSPWQPLLSAAPLQSVTVHCLEAKMVIVVHKDLFGTGHLIQESNLHLGPKVCHYAPIRASSSLITFEMGLQECGSNLQITPGSLIYQTSLYYNPSPTSKSISIRKNPVEISIECRYPRKSNMSTNVIKPSWAAFMTSISEESLYFSLHLMTEDWSAERKSNQYSLGDSLHIQAEVYRKDNLPLRLFVDDCMATLTPSRDSIPCYAILDSHGCLVSGRAHGVASAFKVPRSEPQTLQFTIESFRFAEDTRSLIYIICHLKATAANKEPDASNKACSFNSQRNIWLPLEGSADICNCCETENCGSLRENISANHHRKVPSDSATISISEGEIGTDLMVGPLLILDAHLDLRGDEAEKMVPEGMNESEQE</sequence>
<organism evidence="16 17">
    <name type="scientific">Salvator merianae</name>
    <name type="common">Argentine black and white tegu</name>
    <name type="synonym">Tupinambis merianae</name>
    <dbReference type="NCBI Taxonomy" id="96440"/>
    <lineage>
        <taxon>Eukaryota</taxon>
        <taxon>Metazoa</taxon>
        <taxon>Chordata</taxon>
        <taxon>Craniata</taxon>
        <taxon>Vertebrata</taxon>
        <taxon>Euteleostomi</taxon>
        <taxon>Lepidosauria</taxon>
        <taxon>Squamata</taxon>
        <taxon>Bifurcata</taxon>
        <taxon>Unidentata</taxon>
        <taxon>Episquamata</taxon>
        <taxon>Laterata</taxon>
        <taxon>Teiioidea</taxon>
        <taxon>Teiidae</taxon>
        <taxon>Salvator</taxon>
    </lineage>
</organism>
<dbReference type="InterPro" id="IPR055356">
    <property type="entry name" value="ZP-N"/>
</dbReference>
<dbReference type="FunFam" id="2.60.40.4100:FF:000002">
    <property type="entry name" value="Zona pellucida sperm-binding protein 3"/>
    <property type="match status" value="1"/>
</dbReference>
<dbReference type="GO" id="GO:2000344">
    <property type="term" value="P:positive regulation of acrosome reaction"/>
    <property type="evidence" value="ECO:0007669"/>
    <property type="project" value="UniProtKB-UniRule"/>
</dbReference>
<dbReference type="InterPro" id="IPR042235">
    <property type="entry name" value="ZP-C_dom"/>
</dbReference>
<evidence type="ECO:0000256" key="2">
    <source>
        <dbReference type="ARBA" id="ARBA00006735"/>
    </source>
</evidence>
<dbReference type="GO" id="GO:0035803">
    <property type="term" value="P:egg coat formation"/>
    <property type="evidence" value="ECO:0007669"/>
    <property type="project" value="UniProtKB-UniRule"/>
</dbReference>
<evidence type="ECO:0000256" key="5">
    <source>
        <dbReference type="ARBA" id="ARBA00022525"/>
    </source>
</evidence>
<evidence type="ECO:0000256" key="3">
    <source>
        <dbReference type="ARBA" id="ARBA00017980"/>
    </source>
</evidence>
<feature type="domain" description="ZP" evidence="15">
    <location>
        <begin position="60"/>
        <end position="322"/>
    </location>
</feature>
<evidence type="ECO:0000256" key="7">
    <source>
        <dbReference type="ARBA" id="ARBA00022685"/>
    </source>
</evidence>
<evidence type="ECO:0000256" key="8">
    <source>
        <dbReference type="ARBA" id="ARBA00022692"/>
    </source>
</evidence>
<dbReference type="GeneTree" id="ENSGT01030000234567"/>
<comment type="subcellular location">
    <subcellularLocation>
        <location evidence="1">Secreted</location>
        <location evidence="1">Extracellular space</location>
        <location evidence="1">Extracellular matrix</location>
    </subcellularLocation>
    <subcellularLocation>
        <location evidence="14">Zona pellucida</location>
    </subcellularLocation>
    <subcellularLocation>
        <location evidence="14">Cell membrane</location>
        <topology evidence="14">Single-pass type I membrane protein</topology>
    </subcellularLocation>
</comment>
<dbReference type="Gene3D" id="2.60.40.3210">
    <property type="entry name" value="Zona pellucida, ZP-N domain"/>
    <property type="match status" value="1"/>
</dbReference>
<dbReference type="GO" id="GO:0005886">
    <property type="term" value="C:plasma membrane"/>
    <property type="evidence" value="ECO:0007669"/>
    <property type="project" value="UniProtKB-SubCell"/>
</dbReference>
<dbReference type="Gene3D" id="2.60.40.4100">
    <property type="entry name" value="Zona pellucida, ZP-C domain"/>
    <property type="match status" value="1"/>
</dbReference>
<comment type="function">
    <text evidence="14">Component of the zona pellucida, an extracellular matrix surrounding oocytes which mediates sperm binding, induction of the acrosome reaction and prevents post-fertilization polyspermy. The zona pellucida is composed of 3 to 4 glycoproteins, ZP1, ZP2, ZP3, and ZP4. ZP3 is essential for sperm binding and zona matrix formation.</text>
</comment>
<dbReference type="PRINTS" id="PR00023">
    <property type="entry name" value="ZPELLUCIDA"/>
</dbReference>
<keyword evidence="8" id="KW-0812">Transmembrane</keyword>
<dbReference type="GO" id="GO:0035804">
    <property type="term" value="F:structural constituent of egg coat"/>
    <property type="evidence" value="ECO:0007669"/>
    <property type="project" value="UniProtKB-UniRule"/>
</dbReference>
<dbReference type="PROSITE" id="PS00682">
    <property type="entry name" value="ZP_1"/>
    <property type="match status" value="1"/>
</dbReference>
<keyword evidence="5 14" id="KW-0964">Secreted</keyword>
<dbReference type="Proteomes" id="UP000694421">
    <property type="component" value="Unplaced"/>
</dbReference>
<keyword evidence="4 14" id="KW-1003">Cell membrane</keyword>
<evidence type="ECO:0000256" key="14">
    <source>
        <dbReference type="RuleBase" id="RU367066"/>
    </source>
</evidence>
<comment type="domain">
    <text evidence="14">The ZP domain is involved in the polymerization of the ZP proteins to form the zona pellucida.</text>
</comment>
<dbReference type="InterPro" id="IPR055355">
    <property type="entry name" value="ZP-C"/>
</dbReference>
<protein>
    <recommendedName>
        <fullName evidence="3 14">Zona pellucida sperm-binding protein 3</fullName>
    </recommendedName>
</protein>
<evidence type="ECO:0000256" key="1">
    <source>
        <dbReference type="ARBA" id="ARBA00004498"/>
    </source>
</evidence>
<evidence type="ECO:0000256" key="9">
    <source>
        <dbReference type="ARBA" id="ARBA00022729"/>
    </source>
</evidence>
<evidence type="ECO:0000256" key="6">
    <source>
        <dbReference type="ARBA" id="ARBA00022530"/>
    </source>
</evidence>
<dbReference type="AlphaFoldDB" id="A0A8D0BTN3"/>
<dbReference type="GO" id="GO:0007339">
    <property type="term" value="P:binding of sperm to zona pellucida"/>
    <property type="evidence" value="ECO:0007669"/>
    <property type="project" value="UniProtKB-UniRule"/>
</dbReference>
<keyword evidence="17" id="KW-1185">Reference proteome</keyword>
<evidence type="ECO:0000256" key="12">
    <source>
        <dbReference type="ARBA" id="ARBA00023157"/>
    </source>
</evidence>
<reference evidence="16" key="2">
    <citation type="submission" date="2025-09" db="UniProtKB">
        <authorList>
            <consortium name="Ensembl"/>
        </authorList>
    </citation>
    <scope>IDENTIFICATION</scope>
</reference>
<comment type="similarity">
    <text evidence="2 14">Belongs to the ZP domain family. ZPC subfamily.</text>
</comment>
<keyword evidence="7 14" id="KW-0165">Cleavage on pair of basic residues</keyword>
<dbReference type="GO" id="GO:0035805">
    <property type="term" value="C:egg coat"/>
    <property type="evidence" value="ECO:0007669"/>
    <property type="project" value="UniProtKB-SubCell"/>
</dbReference>
<proteinExistence type="inferred from homology"/>
<dbReference type="InterPro" id="IPR001507">
    <property type="entry name" value="ZP_dom"/>
</dbReference>
<dbReference type="PANTHER" id="PTHR11576">
    <property type="entry name" value="ZONA PELLUCIDA SPERM-BINDING PROTEIN 3"/>
    <property type="match status" value="1"/>
</dbReference>
<dbReference type="Pfam" id="PF00100">
    <property type="entry name" value="Zona_pellucida"/>
    <property type="match status" value="1"/>
</dbReference>
<reference evidence="16" key="1">
    <citation type="submission" date="2025-08" db="UniProtKB">
        <authorList>
            <consortium name="Ensembl"/>
        </authorList>
    </citation>
    <scope>IDENTIFICATION</scope>
</reference>
<dbReference type="GO" id="GO:0032190">
    <property type="term" value="F:acrosin binding"/>
    <property type="evidence" value="ECO:0007669"/>
    <property type="project" value="TreeGrafter"/>
</dbReference>
<evidence type="ECO:0000313" key="16">
    <source>
        <dbReference type="Ensembl" id="ENSSMRP00000013057.1"/>
    </source>
</evidence>
<dbReference type="SMART" id="SM00241">
    <property type="entry name" value="ZP"/>
    <property type="match status" value="1"/>
</dbReference>
<evidence type="ECO:0000256" key="11">
    <source>
        <dbReference type="ARBA" id="ARBA00023136"/>
    </source>
</evidence>
<dbReference type="InterPro" id="IPR017977">
    <property type="entry name" value="ZP_dom_CS"/>
</dbReference>
<accession>A0A8D0BTN3</accession>
<evidence type="ECO:0000313" key="17">
    <source>
        <dbReference type="Proteomes" id="UP000694421"/>
    </source>
</evidence>
<dbReference type="PROSITE" id="PS51034">
    <property type="entry name" value="ZP_2"/>
    <property type="match status" value="1"/>
</dbReference>
<evidence type="ECO:0000256" key="13">
    <source>
        <dbReference type="ARBA" id="ARBA00023180"/>
    </source>
</evidence>
<keyword evidence="9 14" id="KW-0732">Signal</keyword>
<evidence type="ECO:0000256" key="10">
    <source>
        <dbReference type="ARBA" id="ARBA00022989"/>
    </source>
</evidence>
<dbReference type="PANTHER" id="PTHR11576:SF2">
    <property type="entry name" value="ZONA PELLUCIDA SPERM-BINDING PROTEIN 3"/>
    <property type="match status" value="1"/>
</dbReference>
<evidence type="ECO:0000259" key="15">
    <source>
        <dbReference type="PROSITE" id="PS51034"/>
    </source>
</evidence>
<keyword evidence="10" id="KW-1133">Transmembrane helix</keyword>
<keyword evidence="13" id="KW-0325">Glycoprotein</keyword>
<comment type="PTM">
    <text evidence="14">Proteolytically cleaved before the transmembrane segment to yield the secreted ectodomain incorporated in the zona pellucida.</text>
</comment>
<dbReference type="Pfam" id="PF23344">
    <property type="entry name" value="ZP-N"/>
    <property type="match status" value="1"/>
</dbReference>
<keyword evidence="11" id="KW-0472">Membrane</keyword>
<dbReference type="Ensembl" id="ENSSMRT00000015204.1">
    <property type="protein sequence ID" value="ENSSMRP00000013057.1"/>
    <property type="gene ID" value="ENSSMRG00000010170.1"/>
</dbReference>
<dbReference type="OMA" id="CLTDAKY"/>
<keyword evidence="12 14" id="KW-1015">Disulfide bond</keyword>
<keyword evidence="6 14" id="KW-0272">Extracellular matrix</keyword>
<dbReference type="InterPro" id="IPR048290">
    <property type="entry name" value="ZP_chr"/>
</dbReference>
<name>A0A8D0BTN3_SALMN</name>
<evidence type="ECO:0000256" key="4">
    <source>
        <dbReference type="ARBA" id="ARBA00022475"/>
    </source>
</evidence>